<name>A0A7S1B8W2_9STRA</name>
<protein>
    <submittedName>
        <fullName evidence="2">Uncharacterized protein</fullName>
    </submittedName>
</protein>
<organism evidence="2">
    <name type="scientific">Corethron hystrix</name>
    <dbReference type="NCBI Taxonomy" id="216773"/>
    <lineage>
        <taxon>Eukaryota</taxon>
        <taxon>Sar</taxon>
        <taxon>Stramenopiles</taxon>
        <taxon>Ochrophyta</taxon>
        <taxon>Bacillariophyta</taxon>
        <taxon>Coscinodiscophyceae</taxon>
        <taxon>Corethrophycidae</taxon>
        <taxon>Corethrales</taxon>
        <taxon>Corethraceae</taxon>
        <taxon>Corethron</taxon>
    </lineage>
</organism>
<gene>
    <name evidence="2" type="ORF">CHYS00102_LOCUS5835</name>
</gene>
<dbReference type="EMBL" id="HBFR01008078">
    <property type="protein sequence ID" value="CAD8878651.1"/>
    <property type="molecule type" value="Transcribed_RNA"/>
</dbReference>
<keyword evidence="1" id="KW-0472">Membrane</keyword>
<feature type="transmembrane region" description="Helical" evidence="1">
    <location>
        <begin position="12"/>
        <end position="34"/>
    </location>
</feature>
<accession>A0A7S1B8W2</accession>
<proteinExistence type="predicted"/>
<sequence length="122" mass="13535">MCEDDFSCGVVGLATGLAIGTIMHCFLLFILVYVATDWDYEAHRAHDSIAFERNTNGNKKKLTKRLSLRAGRYFQVGDSEGDGMNASTSFVGIQGEVHVEHIFNSCLESGLEMTTKKVLERI</sequence>
<keyword evidence="1" id="KW-1133">Transmembrane helix</keyword>
<reference evidence="2" key="1">
    <citation type="submission" date="2021-01" db="EMBL/GenBank/DDBJ databases">
        <authorList>
            <person name="Corre E."/>
            <person name="Pelletier E."/>
            <person name="Niang G."/>
            <person name="Scheremetjew M."/>
            <person name="Finn R."/>
            <person name="Kale V."/>
            <person name="Holt S."/>
            <person name="Cochrane G."/>
            <person name="Meng A."/>
            <person name="Brown T."/>
            <person name="Cohen L."/>
        </authorList>
    </citation>
    <scope>NUCLEOTIDE SEQUENCE</scope>
    <source>
        <strain evidence="2">308</strain>
    </source>
</reference>
<keyword evidence="1" id="KW-0812">Transmembrane</keyword>
<dbReference type="AlphaFoldDB" id="A0A7S1B8W2"/>
<evidence type="ECO:0000313" key="2">
    <source>
        <dbReference type="EMBL" id="CAD8878651.1"/>
    </source>
</evidence>
<evidence type="ECO:0000256" key="1">
    <source>
        <dbReference type="SAM" id="Phobius"/>
    </source>
</evidence>